<evidence type="ECO:0000313" key="2">
    <source>
        <dbReference type="Proteomes" id="UP000501690"/>
    </source>
</evidence>
<evidence type="ECO:0000313" key="1">
    <source>
        <dbReference type="EMBL" id="QCD79552.1"/>
    </source>
</evidence>
<proteinExistence type="predicted"/>
<accession>A0A4D6KPR4</accession>
<protein>
    <submittedName>
        <fullName evidence="1">Uncharacterized protein</fullName>
    </submittedName>
</protein>
<dbReference type="Proteomes" id="UP000501690">
    <property type="component" value="Linkage Group LG1"/>
</dbReference>
<organism evidence="1 2">
    <name type="scientific">Vigna unguiculata</name>
    <name type="common">Cowpea</name>
    <dbReference type="NCBI Taxonomy" id="3917"/>
    <lineage>
        <taxon>Eukaryota</taxon>
        <taxon>Viridiplantae</taxon>
        <taxon>Streptophyta</taxon>
        <taxon>Embryophyta</taxon>
        <taxon>Tracheophyta</taxon>
        <taxon>Spermatophyta</taxon>
        <taxon>Magnoliopsida</taxon>
        <taxon>eudicotyledons</taxon>
        <taxon>Gunneridae</taxon>
        <taxon>Pentapetalae</taxon>
        <taxon>rosids</taxon>
        <taxon>fabids</taxon>
        <taxon>Fabales</taxon>
        <taxon>Fabaceae</taxon>
        <taxon>Papilionoideae</taxon>
        <taxon>50 kb inversion clade</taxon>
        <taxon>NPAAA clade</taxon>
        <taxon>indigoferoid/millettioid clade</taxon>
        <taxon>Phaseoleae</taxon>
        <taxon>Vigna</taxon>
    </lineage>
</organism>
<dbReference type="AlphaFoldDB" id="A0A4D6KPR4"/>
<reference evidence="1 2" key="1">
    <citation type="submission" date="2019-04" db="EMBL/GenBank/DDBJ databases">
        <title>An improved genome assembly and genetic linkage map for asparagus bean, Vigna unguiculata ssp. sesquipedialis.</title>
        <authorList>
            <person name="Xia Q."/>
            <person name="Zhang R."/>
            <person name="Dong Y."/>
        </authorList>
    </citation>
    <scope>NUCLEOTIDE SEQUENCE [LARGE SCALE GENOMIC DNA]</scope>
    <source>
        <tissue evidence="1">Leaf</tissue>
    </source>
</reference>
<gene>
    <name evidence="1" type="ORF">DEO72_LG1g3194</name>
</gene>
<dbReference type="EMBL" id="CP039345">
    <property type="protein sequence ID" value="QCD79552.1"/>
    <property type="molecule type" value="Genomic_DNA"/>
</dbReference>
<sequence length="184" mass="19974">MREELSVVDKEVVDAVIQFSNKMPTKGLVRVYNSIHLIIDIKGHMAQMGKKNLSLFQTLRKEKAARAKAAGSTEVPNLQEPLVEVHVHGGSKRTAELPARPSKGKDVKKVQTALLGPGSSSGGKGLEAGLIKLPETVVRCHIEINLLETLVNSIDSMEPNALVRAMVEFSSKRLILGSRVGSLY</sequence>
<keyword evidence="2" id="KW-1185">Reference proteome</keyword>
<name>A0A4D6KPR4_VIGUN</name>